<accession>A0A031GYW8</accession>
<evidence type="ECO:0000313" key="2">
    <source>
        <dbReference type="EMBL" id="TNC77101.1"/>
    </source>
</evidence>
<gene>
    <name evidence="2" type="ORF">FHI69_12205</name>
    <name evidence="1" type="ORF">SAMN03097694_3867</name>
</gene>
<dbReference type="OrthoDB" id="9789432at2"/>
<dbReference type="EMBL" id="VDGE01000003">
    <property type="protein sequence ID" value="TNC77101.1"/>
    <property type="molecule type" value="Genomic_DNA"/>
</dbReference>
<dbReference type="InterPro" id="IPR014993">
    <property type="entry name" value="DUF1841"/>
</dbReference>
<organism evidence="2 4">
    <name type="scientific">Janthinobacterium lividum</name>
    <dbReference type="NCBI Taxonomy" id="29581"/>
    <lineage>
        <taxon>Bacteria</taxon>
        <taxon>Pseudomonadati</taxon>
        <taxon>Pseudomonadota</taxon>
        <taxon>Betaproteobacteria</taxon>
        <taxon>Burkholderiales</taxon>
        <taxon>Oxalobacteraceae</taxon>
        <taxon>Janthinobacterium</taxon>
    </lineage>
</organism>
<dbReference type="Proteomes" id="UP000182489">
    <property type="component" value="Unassembled WGS sequence"/>
</dbReference>
<reference evidence="2 4" key="2">
    <citation type="submission" date="2019-06" db="EMBL/GenBank/DDBJ databases">
        <title>Genome sequence of Janthinobacterium lividum UCD_MED1.</title>
        <authorList>
            <person name="De Leon M.E."/>
            <person name="Jospin G."/>
        </authorList>
    </citation>
    <scope>NUCLEOTIDE SEQUENCE [LARGE SCALE GENOMIC DNA]</scope>
    <source>
        <strain evidence="2 4">UCD_MED1</strain>
    </source>
</reference>
<name>A0A031GYW8_9BURK</name>
<evidence type="ECO:0000313" key="3">
    <source>
        <dbReference type="Proteomes" id="UP000182489"/>
    </source>
</evidence>
<proteinExistence type="predicted"/>
<protein>
    <submittedName>
        <fullName evidence="2">DUF1841 family protein</fullName>
    </submittedName>
</protein>
<dbReference type="EMBL" id="FPKH01000004">
    <property type="protein sequence ID" value="SFX94178.1"/>
    <property type="molecule type" value="Genomic_DNA"/>
</dbReference>
<dbReference type="eggNOG" id="ENOG50315C6">
    <property type="taxonomic scope" value="Bacteria"/>
</dbReference>
<reference evidence="1 3" key="1">
    <citation type="submission" date="2016-11" db="EMBL/GenBank/DDBJ databases">
        <authorList>
            <person name="Varghese N."/>
            <person name="Submissions S."/>
        </authorList>
    </citation>
    <scope>NUCLEOTIDE SEQUENCE [LARGE SCALE GENOMIC DNA]</scope>
    <source>
        <strain evidence="1 3">NFR18</strain>
    </source>
</reference>
<evidence type="ECO:0000313" key="4">
    <source>
        <dbReference type="Proteomes" id="UP000305681"/>
    </source>
</evidence>
<dbReference type="Proteomes" id="UP000305681">
    <property type="component" value="Unassembled WGS sequence"/>
</dbReference>
<dbReference type="RefSeq" id="WP_034746547.1">
    <property type="nucleotide sequence ID" value="NZ_FPKH01000004.1"/>
</dbReference>
<dbReference type="AlphaFoldDB" id="A0A031GYW8"/>
<sequence length="140" mass="16052">MFNPSSDDVRRFFCDTLRKHRAHEILTPMEAIALDWILEHPEYENELSDVEAALARDYSVEGGQANPFLHLSMHLSITEQVQVDQPRGIRPAVQQLTQRLDSAHAAQHEVMECLGQMIWASQRSGLPPDTEAYIDCVRRR</sequence>
<dbReference type="Pfam" id="PF08897">
    <property type="entry name" value="DUF1841"/>
    <property type="match status" value="1"/>
</dbReference>
<comment type="caution">
    <text evidence="2">The sequence shown here is derived from an EMBL/GenBank/DDBJ whole genome shotgun (WGS) entry which is preliminary data.</text>
</comment>
<evidence type="ECO:0000313" key="1">
    <source>
        <dbReference type="EMBL" id="SFX94178.1"/>
    </source>
</evidence>